<sequence length="1971" mass="224176">MEVQSTQNLSNNLNLKPSSSYVSSSSSSTNLPIQQSLPPTPPSASMIQNKIESLQTSALPTASPLNEQFNYNYHYNPMYHQYNQFAQTQSAPPPPPPPTSTQPGGYPNYNYFYQPNGQIPAAAPKNPAYFYNQQFNPNDQNNAYLNGQYNNPNTQQSNTSLNDLIKHNNLNNNSPGKMDTPSKQKKSKTKNDKTLNGTSNGNEDIIKKDKSPSKKNDKQKSPLVKRKPTNSKTKKKDDKELNNNQNTNENVSPNKNDKNSKSTKKKPGKKKTEIEEKESSDESDDDENDDSEDDHDEDDDDDEDGDGSNEEEEEQIKTPKTKSPKKPNKTTPKRQISTSISSSSSSTLSDENSSEKISKLSEENTNEDSTSSSNGSLKSKNSQSSSLSFNINNILSKPQANPETQMLPPPSPSNGSTSSSTNSNNLLKHPPNVPSPSNSTSSASSSPAQTANFHKPNLNSNMQYQMWKNQSQNNQMYPHPHHQHQPMPPMFPPPNDPNFYAYHQQMLTKTMSPSPMDQERPPSTKTPQINEYPNPQKLQQTPTTPQNLNLNNNQTPRSPVVNLNNSQMAMSSQHGFTTDNSNMSFTQDHDDENSMMSDEMSSPKNNNSHQSHGGHSAKSLAHNAEVLAKLIEIGKETNDDTPERKDFVQKLQKIWEDNSIVCRSLPTVNKHLLDLYKFYCLVKARGGFSDVNKQKLWKDISSCLDMGNTAPIALILKRKYASIGLVHYECKYDLNGADPLPLIADIEKSTSKSKKQTEQNTLTSSNSNSNLSNASNMTPAKKTKKSNGKDKKDKNSTDTPPPPPLPPSNTNNTQTASPSIQFPNQPPNNQAMMPPQVVNNPQMNPHFPQNDFNQQTHNQQIMNHGYPQMNPQQQQQQQQQYYGQPRPPYPPYQYPGQQNMMRYPMPVQQQQQQQPQQPQQPTVQPPSQNPAQVSNNQMMPPPPIQQHPQMPYPMQQPFNNQMNPAQMNQPMMPYGPQVPGQQQPPYPQPTAQPGQHPQMVPQPQMVQQQAPIPQMNPNLQRPIQEQSMSPAPPPQQQQQPPPQTPNQQAQAPPPPPPQSQPNSILSSKLSNPSSSPSPLMSLNQMSQNLGPTNLQPPPPPQPPVSQPISQPQPVQQPNQQQMPSGPTMNQMPPHLQQQMRGNMQPHPHPANPQQFPGHLPQHLAHHHHHPPSSHLPPTQPQPQSSQHLQQQYHPQMSQNIPPQTQPQPHMPPIQPQPSQQQPQHPMLQQKPPHMLMQQQQQQQPQLPNQLIQQQIQNNQIIQQAQQRIKETQFPPESVEATIPNESKKRKICAKDIGPCDPWKLYMSLKSGLLAESTWALDALNILLYDDQTISYFHLSHFPGLVNTLLEYFLKCLKILFNEFTDLEIVHYPFQNKLNKENEYSESDDEQQQQQNDVKKIDCKKLNGFHIDSLISDKKSKKADSQILKVNFSDKDIRNRFNHYYSNKNNKVVKFNDSRANCEWVEYNQDLLDKFNCNVNTTTTNNNNTKKRKLRKSKSSNLDNFIQTNFNSNHEWDDLEKKLFFGDFYSHFQNDDNKMHQQKFKLEMKTNNTNKIIQPNDDPNYEFVKRHQNHLPSENNLNKKLDDQIVEDEDKLFKIVSQRNQELMNRCSIISTIIRNLSFVPGNDVELCKSTLLIDILSRLLILKHEHSLNDQIIDQSDDDNDDEDITGYDYLNDPIDCIKFCKEKNLIYKKRETSVSDKNVWWWECIQLLRENTLVSLANISGALNLNNLDENIIEIYSHGLIHWVICKSNEALDPLSTTSETNMLSPQRLSIEILSKLSINDINIDLICANMIKMRPFLDSFVHVLCNEYLTKRDEQTLREFSIVLLSALAKSGQFTSRSIAKYTSSFLSFIEDFEEIARRFQLLNPNHLHYHPNFIQSSHNQNQNNPNLRLLNEDISNINEENLGTTIDMLRRCANTIACLSVYSENGPFILKYENRILDLVTSQFVDFKVAQILSEVLFNCSKCN</sequence>
<evidence type="ECO:0000256" key="1">
    <source>
        <dbReference type="ARBA" id="ARBA00004123"/>
    </source>
</evidence>
<feature type="compositionally biased region" description="Low complexity" evidence="4">
    <location>
        <begin position="336"/>
        <end position="351"/>
    </location>
</feature>
<dbReference type="GO" id="GO:0006357">
    <property type="term" value="P:regulation of transcription by RNA polymerase II"/>
    <property type="evidence" value="ECO:0007669"/>
    <property type="project" value="TreeGrafter"/>
</dbReference>
<comment type="caution">
    <text evidence="6">The sequence shown here is derived from an EMBL/GenBank/DDBJ whole genome shotgun (WGS) entry which is preliminary data.</text>
</comment>
<feature type="compositionally biased region" description="Low complexity" evidence="4">
    <location>
        <begin position="946"/>
        <end position="981"/>
    </location>
</feature>
<dbReference type="PROSITE" id="PS51011">
    <property type="entry name" value="ARID"/>
    <property type="match status" value="1"/>
</dbReference>
<dbReference type="GO" id="GO:0005654">
    <property type="term" value="C:nucleoplasm"/>
    <property type="evidence" value="ECO:0007669"/>
    <property type="project" value="TreeGrafter"/>
</dbReference>
<feature type="region of interest" description="Disordered" evidence="4">
    <location>
        <begin position="86"/>
        <end position="112"/>
    </location>
</feature>
<keyword evidence="2" id="KW-0597">Phosphoprotein</keyword>
<feature type="compositionally biased region" description="Low complexity" evidence="4">
    <location>
        <begin position="367"/>
        <end position="397"/>
    </location>
</feature>
<feature type="compositionally biased region" description="Polar residues" evidence="4">
    <location>
        <begin position="850"/>
        <end position="862"/>
    </location>
</feature>
<dbReference type="Proteomes" id="UP000663879">
    <property type="component" value="Unassembled WGS sequence"/>
</dbReference>
<evidence type="ECO:0000256" key="2">
    <source>
        <dbReference type="ARBA" id="ARBA00022553"/>
    </source>
</evidence>
<feature type="compositionally biased region" description="Low complexity" evidence="4">
    <location>
        <begin position="1060"/>
        <end position="1083"/>
    </location>
</feature>
<accession>A0A813NU34</accession>
<feature type="compositionally biased region" description="Low complexity" evidence="4">
    <location>
        <begin position="894"/>
        <end position="922"/>
    </location>
</feature>
<dbReference type="InterPro" id="IPR036431">
    <property type="entry name" value="ARID_dom_sf"/>
</dbReference>
<feature type="compositionally biased region" description="Basic residues" evidence="4">
    <location>
        <begin position="223"/>
        <end position="234"/>
    </location>
</feature>
<feature type="compositionally biased region" description="Low complexity" evidence="4">
    <location>
        <begin position="991"/>
        <end position="1009"/>
    </location>
</feature>
<feature type="compositionally biased region" description="Low complexity" evidence="4">
    <location>
        <begin position="758"/>
        <end position="776"/>
    </location>
</feature>
<feature type="region of interest" description="Disordered" evidence="4">
    <location>
        <begin position="1023"/>
        <end position="1248"/>
    </location>
</feature>
<feature type="compositionally biased region" description="Polar residues" evidence="4">
    <location>
        <begin position="603"/>
        <end position="613"/>
    </location>
</feature>
<feature type="compositionally biased region" description="Low complexity" evidence="4">
    <location>
        <begin position="435"/>
        <end position="448"/>
    </location>
</feature>
<dbReference type="InterPro" id="IPR021906">
    <property type="entry name" value="BAF250/Osa"/>
</dbReference>
<proteinExistence type="predicted"/>
<feature type="compositionally biased region" description="Low complexity" evidence="4">
    <location>
        <begin position="533"/>
        <end position="556"/>
    </location>
</feature>
<keyword evidence="7" id="KW-1185">Reference proteome</keyword>
<dbReference type="GO" id="GO:0016514">
    <property type="term" value="C:SWI/SNF complex"/>
    <property type="evidence" value="ECO:0007669"/>
    <property type="project" value="InterPro"/>
</dbReference>
<dbReference type="GO" id="GO:0035060">
    <property type="term" value="C:brahma complex"/>
    <property type="evidence" value="ECO:0007669"/>
    <property type="project" value="InterPro"/>
</dbReference>
<feature type="compositionally biased region" description="Low complexity" evidence="4">
    <location>
        <begin position="242"/>
        <end position="254"/>
    </location>
</feature>
<feature type="compositionally biased region" description="Low complexity" evidence="4">
    <location>
        <begin position="865"/>
        <end position="884"/>
    </location>
</feature>
<name>A0A813NU34_9BILA</name>
<dbReference type="InterPro" id="IPR033388">
    <property type="entry name" value="BAF250_C"/>
</dbReference>
<dbReference type="SUPFAM" id="SSF46774">
    <property type="entry name" value="ARID-like"/>
    <property type="match status" value="1"/>
</dbReference>
<feature type="compositionally biased region" description="Low complexity" evidence="4">
    <location>
        <begin position="1216"/>
        <end position="1248"/>
    </location>
</feature>
<dbReference type="GO" id="GO:0071565">
    <property type="term" value="C:nBAF complex"/>
    <property type="evidence" value="ECO:0007669"/>
    <property type="project" value="TreeGrafter"/>
</dbReference>
<dbReference type="EMBL" id="CAJNOC010000312">
    <property type="protein sequence ID" value="CAF0743145.1"/>
    <property type="molecule type" value="Genomic_DNA"/>
</dbReference>
<dbReference type="GO" id="GO:0003677">
    <property type="term" value="F:DNA binding"/>
    <property type="evidence" value="ECO:0007669"/>
    <property type="project" value="InterPro"/>
</dbReference>
<dbReference type="Pfam" id="PF12031">
    <property type="entry name" value="BAF250_C"/>
    <property type="match status" value="1"/>
</dbReference>
<feature type="compositionally biased region" description="Low complexity" evidence="4">
    <location>
        <begin position="929"/>
        <end position="938"/>
    </location>
</feature>
<dbReference type="SMART" id="SM00501">
    <property type="entry name" value="BRIGHT"/>
    <property type="match status" value="1"/>
</dbReference>
<gene>
    <name evidence="6" type="ORF">OXX778_LOCUS3502</name>
</gene>
<feature type="compositionally biased region" description="Polar residues" evidence="4">
    <location>
        <begin position="29"/>
        <end position="45"/>
    </location>
</feature>
<feature type="domain" description="ARID" evidence="5">
    <location>
        <begin position="641"/>
        <end position="733"/>
    </location>
</feature>
<feature type="compositionally biased region" description="Polar residues" evidence="4">
    <location>
        <begin position="133"/>
        <end position="160"/>
    </location>
</feature>
<protein>
    <recommendedName>
        <fullName evidence="5">ARID domain-containing protein</fullName>
    </recommendedName>
</protein>
<feature type="compositionally biased region" description="Pro residues" evidence="4">
    <location>
        <begin position="1030"/>
        <end position="1044"/>
    </location>
</feature>
<feature type="region of interest" description="Disordered" evidence="4">
    <location>
        <begin position="1"/>
        <end position="45"/>
    </location>
</feature>
<feature type="region of interest" description="Disordered" evidence="4">
    <location>
        <begin position="511"/>
        <end position="618"/>
    </location>
</feature>
<dbReference type="OrthoDB" id="8709537at2759"/>
<feature type="compositionally biased region" description="Low complexity" evidence="4">
    <location>
        <begin position="8"/>
        <end position="28"/>
    </location>
</feature>
<dbReference type="PANTHER" id="PTHR12656:SF5">
    <property type="entry name" value="TRITHORAX GROUP PROTEIN OSA"/>
    <property type="match status" value="1"/>
</dbReference>
<feature type="compositionally biased region" description="Pro residues" evidence="4">
    <location>
        <begin position="1203"/>
        <end position="1215"/>
    </location>
</feature>
<feature type="compositionally biased region" description="Pro residues" evidence="4">
    <location>
        <begin position="91"/>
        <end position="100"/>
    </location>
</feature>
<feature type="compositionally biased region" description="Low complexity" evidence="4">
    <location>
        <begin position="1181"/>
        <end position="1202"/>
    </location>
</feature>
<evidence type="ECO:0000256" key="3">
    <source>
        <dbReference type="ARBA" id="ARBA00023242"/>
    </source>
</evidence>
<feature type="compositionally biased region" description="Low complexity" evidence="4">
    <location>
        <begin position="413"/>
        <end position="425"/>
    </location>
</feature>
<dbReference type="SMART" id="SM01014">
    <property type="entry name" value="ARID"/>
    <property type="match status" value="1"/>
</dbReference>
<feature type="compositionally biased region" description="Low complexity" evidence="4">
    <location>
        <begin position="827"/>
        <end position="845"/>
    </location>
</feature>
<evidence type="ECO:0000313" key="7">
    <source>
        <dbReference type="Proteomes" id="UP000663879"/>
    </source>
</evidence>
<feature type="compositionally biased region" description="Polar residues" evidence="4">
    <location>
        <begin position="1127"/>
        <end position="1141"/>
    </location>
</feature>
<feature type="compositionally biased region" description="Low complexity" evidence="4">
    <location>
        <begin position="161"/>
        <end position="173"/>
    </location>
</feature>
<keyword evidence="3" id="KW-0539">Nucleus</keyword>
<comment type="subcellular location">
    <subcellularLocation>
        <location evidence="1">Nucleus</location>
    </subcellularLocation>
</comment>
<feature type="compositionally biased region" description="Polar residues" evidence="4">
    <location>
        <begin position="1084"/>
        <end position="1093"/>
    </location>
</feature>
<dbReference type="Gene3D" id="1.10.150.60">
    <property type="entry name" value="ARID DNA-binding domain"/>
    <property type="match status" value="1"/>
</dbReference>
<dbReference type="Pfam" id="PF01388">
    <property type="entry name" value="ARID"/>
    <property type="match status" value="1"/>
</dbReference>
<feature type="compositionally biased region" description="Basic and acidic residues" evidence="4">
    <location>
        <begin position="353"/>
        <end position="362"/>
    </location>
</feature>
<feature type="compositionally biased region" description="Basic and acidic residues" evidence="4">
    <location>
        <begin position="787"/>
        <end position="796"/>
    </location>
</feature>
<reference evidence="6" key="1">
    <citation type="submission" date="2021-02" db="EMBL/GenBank/DDBJ databases">
        <authorList>
            <person name="Nowell W R."/>
        </authorList>
    </citation>
    <scope>NUCLEOTIDE SEQUENCE</scope>
    <source>
        <strain evidence="6">Ploen Becks lab</strain>
    </source>
</reference>
<feature type="compositionally biased region" description="Basic residues" evidence="4">
    <location>
        <begin position="319"/>
        <end position="332"/>
    </location>
</feature>
<dbReference type="PANTHER" id="PTHR12656">
    <property type="entry name" value="BRG-1 ASSOCIATED FACTOR 250 BAF250"/>
    <property type="match status" value="1"/>
</dbReference>
<dbReference type="GO" id="GO:0006338">
    <property type="term" value="P:chromatin remodeling"/>
    <property type="evidence" value="ECO:0007669"/>
    <property type="project" value="InterPro"/>
</dbReference>
<feature type="compositionally biased region" description="Pro residues" evidence="4">
    <location>
        <begin position="1094"/>
        <end position="1105"/>
    </location>
</feature>
<dbReference type="GO" id="GO:0045893">
    <property type="term" value="P:positive regulation of DNA-templated transcription"/>
    <property type="evidence" value="ECO:0007669"/>
    <property type="project" value="TreeGrafter"/>
</dbReference>
<feature type="region of interest" description="Disordered" evidence="4">
    <location>
        <begin position="133"/>
        <end position="456"/>
    </location>
</feature>
<feature type="compositionally biased region" description="Basic and acidic residues" evidence="4">
    <location>
        <begin position="204"/>
        <end position="220"/>
    </location>
</feature>
<evidence type="ECO:0000313" key="6">
    <source>
        <dbReference type="EMBL" id="CAF0743145.1"/>
    </source>
</evidence>
<evidence type="ECO:0000259" key="5">
    <source>
        <dbReference type="PROSITE" id="PS51011"/>
    </source>
</evidence>
<feature type="compositionally biased region" description="Acidic residues" evidence="4">
    <location>
        <begin position="275"/>
        <end position="314"/>
    </location>
</feature>
<dbReference type="GO" id="GO:0031491">
    <property type="term" value="F:nucleosome binding"/>
    <property type="evidence" value="ECO:0007669"/>
    <property type="project" value="TreeGrafter"/>
</dbReference>
<feature type="region of interest" description="Disordered" evidence="4">
    <location>
        <begin position="750"/>
        <end position="1009"/>
    </location>
</feature>
<organism evidence="6 7">
    <name type="scientific">Brachionus calyciflorus</name>
    <dbReference type="NCBI Taxonomy" id="104777"/>
    <lineage>
        <taxon>Eukaryota</taxon>
        <taxon>Metazoa</taxon>
        <taxon>Spiralia</taxon>
        <taxon>Gnathifera</taxon>
        <taxon>Rotifera</taxon>
        <taxon>Eurotatoria</taxon>
        <taxon>Monogononta</taxon>
        <taxon>Pseudotrocha</taxon>
        <taxon>Ploima</taxon>
        <taxon>Brachionidae</taxon>
        <taxon>Brachionus</taxon>
    </lineage>
</organism>
<feature type="compositionally biased region" description="Low complexity" evidence="4">
    <location>
        <begin position="1106"/>
        <end position="1126"/>
    </location>
</feature>
<evidence type="ECO:0000256" key="4">
    <source>
        <dbReference type="SAM" id="MobiDB-lite"/>
    </source>
</evidence>
<dbReference type="InterPro" id="IPR001606">
    <property type="entry name" value="ARID_dom"/>
</dbReference>
<feature type="compositionally biased region" description="Polar residues" evidence="4">
    <location>
        <begin position="561"/>
        <end position="586"/>
    </location>
</feature>